<comment type="caution">
    <text evidence="2">The sequence shown here is derived from an EMBL/GenBank/DDBJ whole genome shotgun (WGS) entry which is preliminary data.</text>
</comment>
<dbReference type="Gene3D" id="3.50.7.10">
    <property type="entry name" value="GroEL"/>
    <property type="match status" value="1"/>
</dbReference>
<dbReference type="InterPro" id="IPR027409">
    <property type="entry name" value="GroEL-like_apical_dom_sf"/>
</dbReference>
<name>A0A8S2LV24_9BILA</name>
<evidence type="ECO:0000313" key="1">
    <source>
        <dbReference type="EMBL" id="CAF1135354.1"/>
    </source>
</evidence>
<sequence>MFHKQVSECLADICHLFQSCANGYALHRTDDGHFVQLKFGVDLIRAYASTKSEKSKSALLNLFVQHLVRFEEKVGTKMKSFIYLMHDLFDELEKHDYSDRRHLLSKLHDQMLTIHYPSCTGDDKSVYENLISHILSSLPNFDRKDYYKKLILNLIRKSEFHLDNYIRYIHQLSHVTVGLPITKSHFMDGILIPVQTQTKLKSLSSDNSQVNILFLNLKSDHQSQFYFSNESSSFYSYDTELYRRFTQYIKSKYAINLILSSAFINETFMHELYSQQVNVIDSIDNETFDFLLDVYQCVPISDLNDVIDGEVRSVTLIQRNLTINQQCYIHLSCDSKYQTLISCVQTPTMVLTTQKAFLNLLRLLRFVGNSDNRTVCQEQDYYRYLIEHLNCNESVLRRVLTRRLIQIQKTKEDELLPSIVYGQMILSGIEFLQYLCRIDGIYSVKNKCSENIYHKVNDIMSAND</sequence>
<proteinExistence type="predicted"/>
<evidence type="ECO:0000313" key="2">
    <source>
        <dbReference type="EMBL" id="CAF3923554.1"/>
    </source>
</evidence>
<dbReference type="AlphaFoldDB" id="A0A8S2LV24"/>
<dbReference type="Gene3D" id="3.30.260.10">
    <property type="entry name" value="TCP-1-like chaperonin intermediate domain"/>
    <property type="match status" value="1"/>
</dbReference>
<dbReference type="EMBL" id="CAJNOK010011227">
    <property type="protein sequence ID" value="CAF1135354.1"/>
    <property type="molecule type" value="Genomic_DNA"/>
</dbReference>
<protein>
    <submittedName>
        <fullName evidence="2">Uncharacterized protein</fullName>
    </submittedName>
</protein>
<dbReference type="Proteomes" id="UP000682733">
    <property type="component" value="Unassembled WGS sequence"/>
</dbReference>
<reference evidence="2" key="1">
    <citation type="submission" date="2021-02" db="EMBL/GenBank/DDBJ databases">
        <authorList>
            <person name="Nowell W R."/>
        </authorList>
    </citation>
    <scope>NUCLEOTIDE SEQUENCE</scope>
</reference>
<gene>
    <name evidence="1" type="ORF">OVA965_LOCUS20857</name>
    <name evidence="2" type="ORF">TMI583_LOCUS21363</name>
</gene>
<dbReference type="InterPro" id="IPR027410">
    <property type="entry name" value="TCP-1-like_intermed_sf"/>
</dbReference>
<dbReference type="Proteomes" id="UP000677228">
    <property type="component" value="Unassembled WGS sequence"/>
</dbReference>
<accession>A0A8S2LV24</accession>
<organism evidence="2 3">
    <name type="scientific">Didymodactylos carnosus</name>
    <dbReference type="NCBI Taxonomy" id="1234261"/>
    <lineage>
        <taxon>Eukaryota</taxon>
        <taxon>Metazoa</taxon>
        <taxon>Spiralia</taxon>
        <taxon>Gnathifera</taxon>
        <taxon>Rotifera</taxon>
        <taxon>Eurotatoria</taxon>
        <taxon>Bdelloidea</taxon>
        <taxon>Philodinida</taxon>
        <taxon>Philodinidae</taxon>
        <taxon>Didymodactylos</taxon>
    </lineage>
</organism>
<evidence type="ECO:0000313" key="3">
    <source>
        <dbReference type="Proteomes" id="UP000682733"/>
    </source>
</evidence>
<dbReference type="EMBL" id="CAJOBA010023739">
    <property type="protein sequence ID" value="CAF3923554.1"/>
    <property type="molecule type" value="Genomic_DNA"/>
</dbReference>